<organism evidence="3 4">
    <name type="scientific">Sphingomonas ginsenosidimutans</name>
    <dbReference type="NCBI Taxonomy" id="862134"/>
    <lineage>
        <taxon>Bacteria</taxon>
        <taxon>Pseudomonadati</taxon>
        <taxon>Pseudomonadota</taxon>
        <taxon>Alphaproteobacteria</taxon>
        <taxon>Sphingomonadales</taxon>
        <taxon>Sphingomonadaceae</taxon>
        <taxon>Sphingomonas</taxon>
    </lineage>
</organism>
<gene>
    <name evidence="3" type="ORF">COA17_01855</name>
</gene>
<dbReference type="Proteomes" id="UP000218784">
    <property type="component" value="Unassembled WGS sequence"/>
</dbReference>
<name>A0A2A4I187_9SPHN</name>
<evidence type="ECO:0000313" key="3">
    <source>
        <dbReference type="EMBL" id="PCG10882.1"/>
    </source>
</evidence>
<dbReference type="SUPFAM" id="SSF143120">
    <property type="entry name" value="YefM-like"/>
    <property type="match status" value="1"/>
</dbReference>
<dbReference type="InterPro" id="IPR036165">
    <property type="entry name" value="YefM-like_sf"/>
</dbReference>
<keyword evidence="4" id="KW-1185">Reference proteome</keyword>
<proteinExistence type="inferred from homology"/>
<reference evidence="3 4" key="1">
    <citation type="submission" date="2017-09" db="EMBL/GenBank/DDBJ databases">
        <title>Sphingomonas ginsenosidimutans KACC 14949, whole genome shotgun sequence.</title>
        <authorList>
            <person name="Feng G."/>
            <person name="Zhu H."/>
        </authorList>
    </citation>
    <scope>NUCLEOTIDE SEQUENCE [LARGE SCALE GENOMIC DNA]</scope>
    <source>
        <strain evidence="3 4">KACC 14949</strain>
    </source>
</reference>
<evidence type="ECO:0008006" key="5">
    <source>
        <dbReference type="Google" id="ProtNLM"/>
    </source>
</evidence>
<accession>A0A2A4I187</accession>
<dbReference type="AlphaFoldDB" id="A0A2A4I187"/>
<comment type="similarity">
    <text evidence="1">Belongs to the phD/YefM antitoxin family.</text>
</comment>
<feature type="region of interest" description="Disordered" evidence="2">
    <location>
        <begin position="97"/>
        <end position="121"/>
    </location>
</feature>
<dbReference type="EMBL" id="NWVD01000001">
    <property type="protein sequence ID" value="PCG10882.1"/>
    <property type="molecule type" value="Genomic_DNA"/>
</dbReference>
<sequence>MGGDLQLAVRHWRIRREMTISNGRLEVGMGKIVGITEFKAKCIALLNEMERSGEPLTITRRGKPSLTLTAKGEGRVGQQPPRASAFGMLRHPQYRFDDPLSPAVAPEEWDANNPDELYRAR</sequence>
<comment type="caution">
    <text evidence="3">The sequence shown here is derived from an EMBL/GenBank/DDBJ whole genome shotgun (WGS) entry which is preliminary data.</text>
</comment>
<evidence type="ECO:0000256" key="2">
    <source>
        <dbReference type="SAM" id="MobiDB-lite"/>
    </source>
</evidence>
<protein>
    <recommendedName>
        <fullName evidence="5">Type II toxin-antitoxin system prevent-host-death family antitoxin</fullName>
    </recommendedName>
</protein>
<evidence type="ECO:0000256" key="1">
    <source>
        <dbReference type="ARBA" id="ARBA00009981"/>
    </source>
</evidence>
<dbReference type="Gene3D" id="3.40.1620.10">
    <property type="entry name" value="YefM-like domain"/>
    <property type="match status" value="1"/>
</dbReference>
<evidence type="ECO:0000313" key="4">
    <source>
        <dbReference type="Proteomes" id="UP000218784"/>
    </source>
</evidence>